<gene>
    <name evidence="2" type="primary">cph2_2</name>
    <name evidence="2" type="ORF">RS82_02415</name>
</gene>
<sequence>MAPPPQLTRDLRAALSGGELWIAFQPQYDLDPAGPVDAAAATDPVAVEALCRWNHTLLGAVPPDTFIPLAEAGRFLDEVDLQVFGRATEQVLRWREAGHALGLSVNASPAHFSRRYADTIVARLDRLGVDPAGMTVEITEAPTPQLRPEMITAMQALQSVGIAISVDDYAGGDTTVAMLEALPIDEVKIDRSLTQRTDAEAHDAVAAVVDSSARNGWRVVAEGIETFADLQRSRERGCDLGQGYLWGLPMPSEEMDALLAAG</sequence>
<evidence type="ECO:0000313" key="2">
    <source>
        <dbReference type="EMBL" id="KJL41799.1"/>
    </source>
</evidence>
<dbReference type="InterPro" id="IPR035919">
    <property type="entry name" value="EAL_sf"/>
</dbReference>
<comment type="caution">
    <text evidence="2">The sequence shown here is derived from an EMBL/GenBank/DDBJ whole genome shotgun (WGS) entry which is preliminary data.</text>
</comment>
<dbReference type="OrthoDB" id="23692at2"/>
<reference evidence="2 3" key="1">
    <citation type="submission" date="2015-02" db="EMBL/GenBank/DDBJ databases">
        <title>Draft genome sequences of ten Microbacterium spp. with emphasis on heavy metal contaminated environments.</title>
        <authorList>
            <person name="Corretto E."/>
        </authorList>
    </citation>
    <scope>NUCLEOTIDE SEQUENCE [LARGE SCALE GENOMIC DNA]</scope>
    <source>
        <strain evidence="2 3">DSM 8608</strain>
    </source>
</reference>
<dbReference type="EMBL" id="JYJA01000036">
    <property type="protein sequence ID" value="KJL41799.1"/>
    <property type="molecule type" value="Genomic_DNA"/>
</dbReference>
<proteinExistence type="predicted"/>
<evidence type="ECO:0000313" key="3">
    <source>
        <dbReference type="Proteomes" id="UP000034098"/>
    </source>
</evidence>
<dbReference type="PANTHER" id="PTHR33121:SF70">
    <property type="entry name" value="SIGNALING PROTEIN YKOW"/>
    <property type="match status" value="1"/>
</dbReference>
<accession>A0A0M2HAV8</accession>
<dbReference type="PANTHER" id="PTHR33121">
    <property type="entry name" value="CYCLIC DI-GMP PHOSPHODIESTERASE PDEF"/>
    <property type="match status" value="1"/>
</dbReference>
<dbReference type="Proteomes" id="UP000034098">
    <property type="component" value="Unassembled WGS sequence"/>
</dbReference>
<dbReference type="PROSITE" id="PS50883">
    <property type="entry name" value="EAL"/>
    <property type="match status" value="1"/>
</dbReference>
<name>A0A0M2HAV8_MICTR</name>
<organism evidence="2 3">
    <name type="scientific">Microbacterium trichothecenolyticum</name>
    <name type="common">Aureobacterium trichothecenolyticum</name>
    <dbReference type="NCBI Taxonomy" id="69370"/>
    <lineage>
        <taxon>Bacteria</taxon>
        <taxon>Bacillati</taxon>
        <taxon>Actinomycetota</taxon>
        <taxon>Actinomycetes</taxon>
        <taxon>Micrococcales</taxon>
        <taxon>Microbacteriaceae</taxon>
        <taxon>Microbacterium</taxon>
    </lineage>
</organism>
<dbReference type="SMART" id="SM00052">
    <property type="entry name" value="EAL"/>
    <property type="match status" value="1"/>
</dbReference>
<dbReference type="InterPro" id="IPR050706">
    <property type="entry name" value="Cyclic-di-GMP_PDE-like"/>
</dbReference>
<dbReference type="SUPFAM" id="SSF141868">
    <property type="entry name" value="EAL domain-like"/>
    <property type="match status" value="1"/>
</dbReference>
<dbReference type="PATRIC" id="fig|69370.6.peg.2459"/>
<protein>
    <submittedName>
        <fullName evidence="2">Phytochrome-like protein cph2</fullName>
    </submittedName>
</protein>
<dbReference type="InterPro" id="IPR001633">
    <property type="entry name" value="EAL_dom"/>
</dbReference>
<keyword evidence="3" id="KW-1185">Reference proteome</keyword>
<dbReference type="RefSeq" id="WP_045299716.1">
    <property type="nucleotide sequence ID" value="NZ_JYJA01000036.1"/>
</dbReference>
<dbReference type="GO" id="GO:0071111">
    <property type="term" value="F:cyclic-guanylate-specific phosphodiesterase activity"/>
    <property type="evidence" value="ECO:0007669"/>
    <property type="project" value="InterPro"/>
</dbReference>
<dbReference type="AlphaFoldDB" id="A0A0M2HAV8"/>
<dbReference type="CDD" id="cd01948">
    <property type="entry name" value="EAL"/>
    <property type="match status" value="1"/>
</dbReference>
<dbReference type="Gene3D" id="3.20.20.450">
    <property type="entry name" value="EAL domain"/>
    <property type="match status" value="1"/>
</dbReference>
<evidence type="ECO:0000259" key="1">
    <source>
        <dbReference type="PROSITE" id="PS50883"/>
    </source>
</evidence>
<dbReference type="Pfam" id="PF00563">
    <property type="entry name" value="EAL"/>
    <property type="match status" value="1"/>
</dbReference>
<feature type="domain" description="EAL" evidence="1">
    <location>
        <begin position="4"/>
        <end position="262"/>
    </location>
</feature>